<dbReference type="InterPro" id="IPR022919">
    <property type="entry name" value="Pept_M48_protease_HtpX"/>
</dbReference>
<comment type="caution">
    <text evidence="15">The sequence shown here is derived from an EMBL/GenBank/DDBJ whole genome shotgun (WGS) entry which is preliminary data.</text>
</comment>
<evidence type="ECO:0000259" key="14">
    <source>
        <dbReference type="Pfam" id="PF01435"/>
    </source>
</evidence>
<evidence type="ECO:0000256" key="10">
    <source>
        <dbReference type="ARBA" id="ARBA00023049"/>
    </source>
</evidence>
<evidence type="ECO:0000256" key="7">
    <source>
        <dbReference type="ARBA" id="ARBA00022801"/>
    </source>
</evidence>
<feature type="region of interest" description="Disordered" evidence="13">
    <location>
        <begin position="280"/>
        <end position="374"/>
    </location>
</feature>
<feature type="domain" description="Peptidase M48" evidence="14">
    <location>
        <begin position="66"/>
        <end position="277"/>
    </location>
</feature>
<comment type="cofactor">
    <cofactor evidence="12">
        <name>Zn(2+)</name>
        <dbReference type="ChEBI" id="CHEBI:29105"/>
    </cofactor>
    <text evidence="12">Binds 1 zinc ion per subunit.</text>
</comment>
<feature type="active site" evidence="12">
    <location>
        <position position="131"/>
    </location>
</feature>
<keyword evidence="6 12" id="KW-0479">Metal-binding</keyword>
<evidence type="ECO:0000256" key="6">
    <source>
        <dbReference type="ARBA" id="ARBA00022723"/>
    </source>
</evidence>
<sequence length="374" mass="38966">MNYFRTALLLAALTALFMGVGFLIGGQSGMMIALVIAAAMNVFSYWNSDKMVLSMHHAQEVDERSAPELYGMVRQLAANAQLPMPKVYIINNPQPNAFATGRNPQNAAVAATTGLLDTLTREEVAGVMAHELAHIKNHDTLIMTLTATIAGAISMLGNFAFFFGGNRENNNGFGVIGTIVAMIVAPLAAMLVQMAISRTREYAADRLGAEICGQPMWLASALAKIAGSVQHIHNPDAERSPATAHMFIINPLSGERMDNLFSTHPNTDNRINALRQLQQEMGGGRGPSGPAGGGFRPQAPASHTGHSHPGTSQTGSDRAGPWSGSRASGGPAAAPDRGAAGRPASGPTGPWGGSGRTRDGSGPDGAGGPRGPWG</sequence>
<evidence type="ECO:0000256" key="4">
    <source>
        <dbReference type="ARBA" id="ARBA00022670"/>
    </source>
</evidence>
<evidence type="ECO:0000256" key="8">
    <source>
        <dbReference type="ARBA" id="ARBA00022833"/>
    </source>
</evidence>
<keyword evidence="9 12" id="KW-1133">Transmembrane helix</keyword>
<keyword evidence="3 12" id="KW-1003">Cell membrane</keyword>
<dbReference type="EMBL" id="JAABLP010000005">
    <property type="protein sequence ID" value="NBN65507.1"/>
    <property type="molecule type" value="Genomic_DNA"/>
</dbReference>
<evidence type="ECO:0000256" key="5">
    <source>
        <dbReference type="ARBA" id="ARBA00022692"/>
    </source>
</evidence>
<evidence type="ECO:0000256" key="11">
    <source>
        <dbReference type="ARBA" id="ARBA00023136"/>
    </source>
</evidence>
<dbReference type="Gene3D" id="3.30.2010.10">
    <property type="entry name" value="Metalloproteases ('zincins'), catalytic domain"/>
    <property type="match status" value="1"/>
</dbReference>
<evidence type="ECO:0000313" key="15">
    <source>
        <dbReference type="EMBL" id="NBN65507.1"/>
    </source>
</evidence>
<evidence type="ECO:0000256" key="1">
    <source>
        <dbReference type="ARBA" id="ARBA00004651"/>
    </source>
</evidence>
<dbReference type="GO" id="GO:0008237">
    <property type="term" value="F:metallopeptidase activity"/>
    <property type="evidence" value="ECO:0007669"/>
    <property type="project" value="UniProtKB-KW"/>
</dbReference>
<feature type="binding site" evidence="12">
    <location>
        <position position="201"/>
    </location>
    <ligand>
        <name>Zn(2+)</name>
        <dbReference type="ChEBI" id="CHEBI:29105"/>
        <note>catalytic</note>
    </ligand>
</feature>
<dbReference type="InterPro" id="IPR050083">
    <property type="entry name" value="HtpX_protease"/>
</dbReference>
<dbReference type="NCBIfam" id="NF002363">
    <property type="entry name" value="PRK01345.1"/>
    <property type="match status" value="1"/>
</dbReference>
<dbReference type="CDD" id="cd07336">
    <property type="entry name" value="M48B_HtpX_like"/>
    <property type="match status" value="1"/>
</dbReference>
<keyword evidence="5 12" id="KW-0812">Transmembrane</keyword>
<evidence type="ECO:0000256" key="13">
    <source>
        <dbReference type="SAM" id="MobiDB-lite"/>
    </source>
</evidence>
<dbReference type="HAMAP" id="MF_00188">
    <property type="entry name" value="Pept_M48_protease_HtpX"/>
    <property type="match status" value="1"/>
</dbReference>
<keyword evidence="10 12" id="KW-0482">Metalloprotease</keyword>
<feature type="compositionally biased region" description="Low complexity" evidence="13">
    <location>
        <begin position="318"/>
        <end position="348"/>
    </location>
</feature>
<keyword evidence="8 12" id="KW-0862">Zinc</keyword>
<feature type="binding site" evidence="12">
    <location>
        <position position="134"/>
    </location>
    <ligand>
        <name>Zn(2+)</name>
        <dbReference type="ChEBI" id="CHEBI:29105"/>
        <note>catalytic</note>
    </ligand>
</feature>
<dbReference type="EC" id="3.4.24.-" evidence="12"/>
<feature type="compositionally biased region" description="Gly residues" evidence="13">
    <location>
        <begin position="362"/>
        <end position="374"/>
    </location>
</feature>
<feature type="transmembrane region" description="Helical" evidence="12">
    <location>
        <begin position="7"/>
        <end position="24"/>
    </location>
</feature>
<feature type="binding site" evidence="12">
    <location>
        <position position="130"/>
    </location>
    <ligand>
        <name>Zn(2+)</name>
        <dbReference type="ChEBI" id="CHEBI:29105"/>
        <note>catalytic</note>
    </ligand>
</feature>
<evidence type="ECO:0000256" key="9">
    <source>
        <dbReference type="ARBA" id="ARBA00022989"/>
    </source>
</evidence>
<evidence type="ECO:0000256" key="3">
    <source>
        <dbReference type="ARBA" id="ARBA00022475"/>
    </source>
</evidence>
<evidence type="ECO:0000256" key="2">
    <source>
        <dbReference type="ARBA" id="ARBA00009779"/>
    </source>
</evidence>
<feature type="transmembrane region" description="Helical" evidence="12">
    <location>
        <begin position="30"/>
        <end position="46"/>
    </location>
</feature>
<reference evidence="15 16" key="1">
    <citation type="submission" date="2020-01" db="EMBL/GenBank/DDBJ databases">
        <authorList>
            <person name="Peng S.Y."/>
            <person name="Li J."/>
            <person name="Wang M."/>
            <person name="Wang L."/>
            <person name="Wang C.Q."/>
            <person name="Wang J.R."/>
        </authorList>
    </citation>
    <scope>NUCLEOTIDE SEQUENCE [LARGE SCALE GENOMIC DNA]</scope>
    <source>
        <strain evidence="15 16">XCT-34</strain>
    </source>
</reference>
<dbReference type="NCBIfam" id="NF002826">
    <property type="entry name" value="PRK03001.1"/>
    <property type="match status" value="1"/>
</dbReference>
<feature type="compositionally biased region" description="Gly residues" evidence="13">
    <location>
        <begin position="281"/>
        <end position="295"/>
    </location>
</feature>
<dbReference type="PANTHER" id="PTHR43221:SF1">
    <property type="entry name" value="PROTEASE HTPX"/>
    <property type="match status" value="1"/>
</dbReference>
<proteinExistence type="inferred from homology"/>
<dbReference type="RefSeq" id="WP_161677512.1">
    <property type="nucleotide sequence ID" value="NZ_JAABLP010000005.1"/>
</dbReference>
<keyword evidence="16" id="KW-1185">Reference proteome</keyword>
<comment type="similarity">
    <text evidence="2 12">Belongs to the peptidase M48B family.</text>
</comment>
<organism evidence="15 16">
    <name type="scientific">Pannonibacter tanglangensis</name>
    <dbReference type="NCBI Taxonomy" id="2750084"/>
    <lineage>
        <taxon>Bacteria</taxon>
        <taxon>Pseudomonadati</taxon>
        <taxon>Pseudomonadota</taxon>
        <taxon>Alphaproteobacteria</taxon>
        <taxon>Hyphomicrobiales</taxon>
        <taxon>Stappiaceae</taxon>
        <taxon>Pannonibacter</taxon>
    </lineage>
</organism>
<feature type="transmembrane region" description="Helical" evidence="12">
    <location>
        <begin position="141"/>
        <end position="163"/>
    </location>
</feature>
<gene>
    <name evidence="12 15" type="primary">htpX</name>
    <name evidence="15" type="ORF">GWI71_17575</name>
</gene>
<evidence type="ECO:0000256" key="12">
    <source>
        <dbReference type="HAMAP-Rule" id="MF_00188"/>
    </source>
</evidence>
<evidence type="ECO:0000313" key="16">
    <source>
        <dbReference type="Proteomes" id="UP000541347"/>
    </source>
</evidence>
<name>A0ABW9ZR27_9HYPH</name>
<accession>A0ABW9ZR27</accession>
<dbReference type="PANTHER" id="PTHR43221">
    <property type="entry name" value="PROTEASE HTPX"/>
    <property type="match status" value="1"/>
</dbReference>
<dbReference type="InterPro" id="IPR001915">
    <property type="entry name" value="Peptidase_M48"/>
</dbReference>
<keyword evidence="11 12" id="KW-0472">Membrane</keyword>
<dbReference type="Pfam" id="PF01435">
    <property type="entry name" value="Peptidase_M48"/>
    <property type="match status" value="1"/>
</dbReference>
<keyword evidence="7 12" id="KW-0378">Hydrolase</keyword>
<dbReference type="Proteomes" id="UP000541347">
    <property type="component" value="Unassembled WGS sequence"/>
</dbReference>
<keyword evidence="4 12" id="KW-0645">Protease</keyword>
<comment type="subcellular location">
    <subcellularLocation>
        <location evidence="1 12">Cell membrane</location>
        <topology evidence="1 12">Multi-pass membrane protein</topology>
    </subcellularLocation>
</comment>
<feature type="transmembrane region" description="Helical" evidence="12">
    <location>
        <begin position="175"/>
        <end position="196"/>
    </location>
</feature>
<protein>
    <recommendedName>
        <fullName evidence="12">Protease HtpX homolog</fullName>
        <ecNumber evidence="12">3.4.24.-</ecNumber>
    </recommendedName>
</protein>